<feature type="domain" description="5-3 exonuclease XRN1 DCP1-binding motif" evidence="17">
    <location>
        <begin position="1371"/>
        <end position="1395"/>
    </location>
</feature>
<dbReference type="Pfam" id="PF18334">
    <property type="entry name" value="XRN1_D2_D3"/>
    <property type="match status" value="1"/>
</dbReference>
<comment type="subcellular location">
    <subcellularLocation>
        <location evidence="12">Cytoplasm</location>
    </subcellularLocation>
    <subcellularLocation>
        <location evidence="1">Nucleus</location>
    </subcellularLocation>
</comment>
<evidence type="ECO:0000256" key="1">
    <source>
        <dbReference type="ARBA" id="ARBA00004123"/>
    </source>
</evidence>
<keyword evidence="10" id="KW-0539">Nucleus</keyword>
<keyword evidence="8" id="KW-0805">Transcription regulation</keyword>
<dbReference type="Pfam" id="PF18129">
    <property type="entry name" value="SH3_12"/>
    <property type="match status" value="1"/>
</dbReference>
<evidence type="ECO:0000259" key="15">
    <source>
        <dbReference type="Pfam" id="PF17846"/>
    </source>
</evidence>
<dbReference type="PANTHER" id="PTHR12341">
    <property type="entry name" value="5'-&gt;3' EXORIBONUCLEASE"/>
    <property type="match status" value="1"/>
</dbReference>
<keyword evidence="6 12" id="KW-0378">Hydrolase</keyword>
<dbReference type="HOGENOM" id="CLU_001581_0_1_1"/>
<evidence type="ECO:0000256" key="10">
    <source>
        <dbReference type="ARBA" id="ARBA00023242"/>
    </source>
</evidence>
<dbReference type="FunFam" id="3.40.50.12390:FF:000005">
    <property type="entry name" value="5'-3' exoribonuclease 2"/>
    <property type="match status" value="1"/>
</dbReference>
<dbReference type="GO" id="GO:0046529">
    <property type="term" value="P:imaginal disc fusion, thorax closure"/>
    <property type="evidence" value="ECO:0007669"/>
    <property type="project" value="EnsemblMetazoa"/>
</dbReference>
<feature type="region of interest" description="Disordered" evidence="13">
    <location>
        <begin position="95"/>
        <end position="126"/>
    </location>
</feature>
<dbReference type="GO" id="GO:0006353">
    <property type="term" value="P:DNA-templated transcription termination"/>
    <property type="evidence" value="ECO:0007669"/>
    <property type="project" value="UniProtKB-KW"/>
</dbReference>
<evidence type="ECO:0000256" key="9">
    <source>
        <dbReference type="ARBA" id="ARBA00023163"/>
    </source>
</evidence>
<dbReference type="Gene3D" id="2.170.260.40">
    <property type="match status" value="1"/>
</dbReference>
<evidence type="ECO:0000313" key="20">
    <source>
        <dbReference type="EMBL" id="EDV44696.2"/>
    </source>
</evidence>
<feature type="compositionally biased region" description="Polar residues" evidence="13">
    <location>
        <begin position="1577"/>
        <end position="1609"/>
    </location>
</feature>
<dbReference type="GO" id="GO:0007283">
    <property type="term" value="P:spermatogenesis"/>
    <property type="evidence" value="ECO:0007669"/>
    <property type="project" value="EnsemblMetazoa"/>
</dbReference>
<feature type="domain" description="Xrn1 N-terminal" evidence="14">
    <location>
        <begin position="1"/>
        <end position="226"/>
    </location>
</feature>
<dbReference type="STRING" id="7217.B3MPT4"/>
<dbReference type="EC" id="3.1.13.-" evidence="12"/>
<feature type="compositionally biased region" description="Polar residues" evidence="13">
    <location>
        <begin position="1249"/>
        <end position="1265"/>
    </location>
</feature>
<dbReference type="Pfam" id="PF03159">
    <property type="entry name" value="XRN_N"/>
    <property type="match status" value="1"/>
</dbReference>
<keyword evidence="21" id="KW-1185">Reference proteome</keyword>
<feature type="compositionally biased region" description="Pro residues" evidence="13">
    <location>
        <begin position="1371"/>
        <end position="1386"/>
    </location>
</feature>
<dbReference type="InParanoid" id="B3MPT4"/>
<dbReference type="GeneID" id="6503195"/>
<dbReference type="eggNOG" id="KOG2045">
    <property type="taxonomic scope" value="Eukaryota"/>
</dbReference>
<dbReference type="GO" id="GO:0071598">
    <property type="term" value="C:neuronal ribonucleoprotein granule"/>
    <property type="evidence" value="ECO:0007669"/>
    <property type="project" value="EnsemblMetazoa"/>
</dbReference>
<evidence type="ECO:0000259" key="16">
    <source>
        <dbReference type="Pfam" id="PF18129"/>
    </source>
</evidence>
<dbReference type="InterPro" id="IPR041385">
    <property type="entry name" value="SH3_12"/>
</dbReference>
<dbReference type="CTD" id="32935"/>
<evidence type="ECO:0000259" key="18">
    <source>
        <dbReference type="Pfam" id="PF18332"/>
    </source>
</evidence>
<proteinExistence type="inferred from homology"/>
<dbReference type="GO" id="GO:0004534">
    <property type="term" value="F:5'-3' RNA exonuclease activity"/>
    <property type="evidence" value="ECO:0007669"/>
    <property type="project" value="TreeGrafter"/>
</dbReference>
<dbReference type="InterPro" id="IPR040992">
    <property type="entry name" value="XRN1_D1"/>
</dbReference>
<feature type="region of interest" description="Disordered" evidence="13">
    <location>
        <begin position="1527"/>
        <end position="1621"/>
    </location>
</feature>
<comment type="similarity">
    <text evidence="11 12">Belongs to the 5'-3' exonuclease family.</text>
</comment>
<evidence type="ECO:0000259" key="14">
    <source>
        <dbReference type="Pfam" id="PF03159"/>
    </source>
</evidence>
<feature type="compositionally biased region" description="Low complexity" evidence="13">
    <location>
        <begin position="1528"/>
        <end position="1538"/>
    </location>
</feature>
<dbReference type="FunCoup" id="B3MPT4">
    <property type="interactions" value="1327"/>
</dbReference>
<evidence type="ECO:0000256" key="4">
    <source>
        <dbReference type="ARBA" id="ARBA00022664"/>
    </source>
</evidence>
<keyword evidence="3" id="KW-0698">rRNA processing</keyword>
<keyword evidence="7 12" id="KW-0269">Exonuclease</keyword>
<sequence>MGVPKFFRYISERYPCLSELAREHSIPEFDNLYLDMNGIVHNCSHPDDSNIHFHLEEAQIFQDIFNYVDKLFYLIKPQRLFFLAVDGVAPRAKMNQQRSRRFRSSREAEQMESKALQRGERREHERFDSNCITPGTEFMQRLQVRLRAFLQTKISTDPLWQRCSVILSGQETPGEGEHKIMDYIRFMKAQPDFDPNTRHCLYGLDADLIILGLCTHELHFVVLREEVKFGRNVKRTSVEETRFFLLHLGLLREYLELEFDDLNTDEHKLDVAQLIDDWVLMGFMVGNDFIPHLPCLHISSNALPLLYSTYIKIYPKLGGNINENGKLNLQRLQVFLTALTEVELEQFKEHADDLKYMNAKTEAFDVDVSEITGTESYDSDLAALIDNSMKLYEGDSDEDLCDEAASLMHEFQNYKRNYYCTKFKSDSPDQLIEELSYHYVTALQWILDYYYRGVQSWDWYYPFHYAPFISDIRNVEKVKVNFHLGEPFFPFQQLLAVLPSASFKLMPTAFHDLMLNPESPLAEFFPVDFESDLNGKKHDWEAVVLIPFIDEKRLLNAMVPCELRLSEAEKERNRHGPMYQYDYTPQSQGPLAPFPPLRGLAHLYCTEVSRWAREIALHLPNSVCVELPNSARHVFYPGFPTMQHLPFDFELRNDRVKVFEQVSRNQNMVLKPLKGPLADTLEAVAGKFLEQVVHIGWPHLIKAKVVRVATRDQKVDSEGLTVNDARRFESECKSLQEHFTTRMGIQFASYEVLVYVRTYAGSSVEFGPKGEVFNRDAWSSTVTGYPAHGVVADLIVKENMRQQFRNMEDLFPVGCPIFFIGNPYYGSEGTVLDPMLVYNCGRIQVNIRVRPEPDLMAARLMQEERDRDFMNTFEVCRQLNINNRALGRLTGSMWVVLGPRREKMENVAKHNIGLQLKFPRQNEERAGYCCRSGNQWFYSSLALEVMREYCDRFPDVVEFFGSSNERSEYVFEEDIYPDTVGQGDMDVLATWVRQQPHMKVERVGCGSKTVCRETVELLLTAVDELRALPVKDVKLQVKPHLLIKPNVTLPDVYRSRRPVRLFDRVIVVRTIYMVPVGIKGTVIGVHPITDPNPVRLECVRTVDTFCEVLFDKAVPNFNDIHGIAADRVYKVPEGALVVIYTNDQGQKYQGSEQATHQHRAQGENVRIEKRDQQKASSSRYVTAAGSDFNPITMKTKVAEEFLRPQGDSKAKATSSKPHAESAEQGGNWRQHTYNQPGNQSGKQHPEAAEQTSNWRQRANNQQGKSQVKPASWRQYQRQQDGSSGGAGKARTEAPVAVVEPAANTTPQAQTLALMSILGLKQSSDQSQKQPQQSVSKGPQQAPLPQAALPQSALSQGPLPQASMPQALVPQAPLPPAGEMPNLPKPPLFWQQEAQKQQQSQQGERIQNQQWYRSSQPIDLDAAQLVKGNIQPPQPQPLRLPIQPPLISGLPMGFNNGNQLHGSNFAAHSVFNNNMRQPHMELPRSYQPQYHQYSHYQQPPQNYSQLQEISNVAPRYSSIQDFVPIQAYRPKQSSRSQPQKRSDSEAQPKEGVEKVQMDAGPSHQDIPSNEETAADLMQTLNIPQSSTSQGATSADPTASTDEGTALTPNQAIKPRKQKVPRIGAKFDLEYIMH</sequence>
<dbReference type="GO" id="GO:0043066">
    <property type="term" value="P:negative regulation of apoptotic process"/>
    <property type="evidence" value="ECO:0007669"/>
    <property type="project" value="EnsemblMetazoa"/>
</dbReference>
<keyword evidence="12" id="KW-0963">Cytoplasm</keyword>
<dbReference type="PIRSF" id="PIRSF006743">
    <property type="entry name" value="Exonuclease_Xnr1"/>
    <property type="match status" value="1"/>
</dbReference>
<dbReference type="GO" id="GO:0000184">
    <property type="term" value="P:nuclear-transcribed mRNA catabolic process, nonsense-mediated decay"/>
    <property type="evidence" value="ECO:0007669"/>
    <property type="project" value="EnsemblMetazoa"/>
</dbReference>
<dbReference type="InterPro" id="IPR016494">
    <property type="entry name" value="5_3_exoribonuclease_1"/>
</dbReference>
<feature type="compositionally biased region" description="Low complexity" evidence="13">
    <location>
        <begin position="1321"/>
        <end position="1355"/>
    </location>
</feature>
<dbReference type="Gene3D" id="1.25.40.1050">
    <property type="match status" value="1"/>
</dbReference>
<dbReference type="GO" id="GO:0007476">
    <property type="term" value="P:imaginal disc-derived wing morphogenesis"/>
    <property type="evidence" value="ECO:0007669"/>
    <property type="project" value="EnsemblMetazoa"/>
</dbReference>
<feature type="compositionally biased region" description="Basic and acidic residues" evidence="13">
    <location>
        <begin position="104"/>
        <end position="126"/>
    </location>
</feature>
<keyword evidence="4" id="KW-0507">mRNA processing</keyword>
<evidence type="ECO:0000256" key="3">
    <source>
        <dbReference type="ARBA" id="ARBA00022552"/>
    </source>
</evidence>
<dbReference type="GO" id="GO:0006397">
    <property type="term" value="P:mRNA processing"/>
    <property type="evidence" value="ECO:0007669"/>
    <property type="project" value="UniProtKB-KW"/>
</dbReference>
<evidence type="ECO:0000256" key="11">
    <source>
        <dbReference type="ARBA" id="ARBA00038299"/>
    </source>
</evidence>
<keyword evidence="2" id="KW-0806">Transcription termination</keyword>
<evidence type="ECO:0000256" key="6">
    <source>
        <dbReference type="ARBA" id="ARBA00022801"/>
    </source>
</evidence>
<dbReference type="GO" id="GO:0045572">
    <property type="term" value="P:positive regulation of imaginal disc growth"/>
    <property type="evidence" value="ECO:0007669"/>
    <property type="project" value="EnsemblMetazoa"/>
</dbReference>
<dbReference type="InterPro" id="IPR027073">
    <property type="entry name" value="5_3_exoribonuclease"/>
</dbReference>
<feature type="region of interest" description="Disordered" evidence="13">
    <location>
        <begin position="1148"/>
        <end position="1182"/>
    </location>
</feature>
<dbReference type="GO" id="GO:0042060">
    <property type="term" value="P:wound healing"/>
    <property type="evidence" value="ECO:0007669"/>
    <property type="project" value="EnsemblMetazoa"/>
</dbReference>
<feature type="domain" description="Xrn1 helical" evidence="15">
    <location>
        <begin position="412"/>
        <end position="575"/>
    </location>
</feature>
<gene>
    <name evidence="20" type="primary">Dana\GF20490</name>
    <name evidence="20" type="synonym">dana_GLEANR_2896</name>
    <name evidence="20" type="ORF">GF20490</name>
</gene>
<dbReference type="Pfam" id="PF18332">
    <property type="entry name" value="XRN1_D1"/>
    <property type="match status" value="1"/>
</dbReference>
<feature type="region of interest" description="Disordered" evidence="13">
    <location>
        <begin position="1321"/>
        <end position="1386"/>
    </location>
</feature>
<dbReference type="GO" id="GO:0007391">
    <property type="term" value="P:dorsal closure"/>
    <property type="evidence" value="ECO:0007669"/>
    <property type="project" value="EnsemblMetazoa"/>
</dbReference>
<dbReference type="EMBL" id="CH902621">
    <property type="protein sequence ID" value="EDV44696.2"/>
    <property type="molecule type" value="Genomic_DNA"/>
</dbReference>
<evidence type="ECO:0000256" key="12">
    <source>
        <dbReference type="PIRNR" id="PIRNR006743"/>
    </source>
</evidence>
<reference evidence="20 21" key="1">
    <citation type="journal article" date="2007" name="Nature">
        <title>Evolution of genes and genomes on the Drosophila phylogeny.</title>
        <authorList>
            <consortium name="Drosophila 12 Genomes Consortium"/>
            <person name="Clark A.G."/>
            <person name="Eisen M.B."/>
            <person name="Smith D.R."/>
            <person name="Bergman C.M."/>
            <person name="Oliver B."/>
            <person name="Markow T.A."/>
            <person name="Kaufman T.C."/>
            <person name="Kellis M."/>
            <person name="Gelbart W."/>
            <person name="Iyer V.N."/>
            <person name="Pollard D.A."/>
            <person name="Sackton T.B."/>
            <person name="Larracuente A.M."/>
            <person name="Singh N.D."/>
            <person name="Abad J.P."/>
            <person name="Abt D.N."/>
            <person name="Adryan B."/>
            <person name="Aguade M."/>
            <person name="Akashi H."/>
            <person name="Anderson W.W."/>
            <person name="Aquadro C.F."/>
            <person name="Ardell D.H."/>
            <person name="Arguello R."/>
            <person name="Artieri C.G."/>
            <person name="Barbash D.A."/>
            <person name="Barker D."/>
            <person name="Barsanti P."/>
            <person name="Batterham P."/>
            <person name="Batzoglou S."/>
            <person name="Begun D."/>
            <person name="Bhutkar A."/>
            <person name="Blanco E."/>
            <person name="Bosak S.A."/>
            <person name="Bradley R.K."/>
            <person name="Brand A.D."/>
            <person name="Brent M.R."/>
            <person name="Brooks A.N."/>
            <person name="Brown R.H."/>
            <person name="Butlin R.K."/>
            <person name="Caggese C."/>
            <person name="Calvi B.R."/>
            <person name="Bernardo de Carvalho A."/>
            <person name="Caspi A."/>
            <person name="Castrezana S."/>
            <person name="Celniker S.E."/>
            <person name="Chang J.L."/>
            <person name="Chapple C."/>
            <person name="Chatterji S."/>
            <person name="Chinwalla A."/>
            <person name="Civetta A."/>
            <person name="Clifton S.W."/>
            <person name="Comeron J.M."/>
            <person name="Costello J.C."/>
            <person name="Coyne J.A."/>
            <person name="Daub J."/>
            <person name="David R.G."/>
            <person name="Delcher A.L."/>
            <person name="Delehaunty K."/>
            <person name="Do C.B."/>
            <person name="Ebling H."/>
            <person name="Edwards K."/>
            <person name="Eickbush T."/>
            <person name="Evans J.D."/>
            <person name="Filipski A."/>
            <person name="Findeiss S."/>
            <person name="Freyhult E."/>
            <person name="Fulton L."/>
            <person name="Fulton R."/>
            <person name="Garcia A.C."/>
            <person name="Gardiner A."/>
            <person name="Garfield D.A."/>
            <person name="Garvin B.E."/>
            <person name="Gibson G."/>
            <person name="Gilbert D."/>
            <person name="Gnerre S."/>
            <person name="Godfrey J."/>
            <person name="Good R."/>
            <person name="Gotea V."/>
            <person name="Gravely B."/>
            <person name="Greenberg A.J."/>
            <person name="Griffiths-Jones S."/>
            <person name="Gross S."/>
            <person name="Guigo R."/>
            <person name="Gustafson E.A."/>
            <person name="Haerty W."/>
            <person name="Hahn M.W."/>
            <person name="Halligan D.L."/>
            <person name="Halpern A.L."/>
            <person name="Halter G.M."/>
            <person name="Han M.V."/>
            <person name="Heger A."/>
            <person name="Hillier L."/>
            <person name="Hinrichs A.S."/>
            <person name="Holmes I."/>
            <person name="Hoskins R.A."/>
            <person name="Hubisz M.J."/>
            <person name="Hultmark D."/>
            <person name="Huntley M.A."/>
            <person name="Jaffe D.B."/>
            <person name="Jagadeeshan S."/>
            <person name="Jeck W.R."/>
            <person name="Johnson J."/>
            <person name="Jones C.D."/>
            <person name="Jordan W.C."/>
            <person name="Karpen G.H."/>
            <person name="Kataoka E."/>
            <person name="Keightley P.D."/>
            <person name="Kheradpour P."/>
            <person name="Kirkness E.F."/>
            <person name="Koerich L.B."/>
            <person name="Kristiansen K."/>
            <person name="Kudrna D."/>
            <person name="Kulathinal R.J."/>
            <person name="Kumar S."/>
            <person name="Kwok R."/>
            <person name="Lander E."/>
            <person name="Langley C.H."/>
            <person name="Lapoint R."/>
            <person name="Lazzaro B.P."/>
            <person name="Lee S.J."/>
            <person name="Levesque L."/>
            <person name="Li R."/>
            <person name="Lin C.F."/>
            <person name="Lin M.F."/>
            <person name="Lindblad-Toh K."/>
            <person name="Llopart A."/>
            <person name="Long M."/>
            <person name="Low L."/>
            <person name="Lozovsky E."/>
            <person name="Lu J."/>
            <person name="Luo M."/>
            <person name="Machado C.A."/>
            <person name="Makalowski W."/>
            <person name="Marzo M."/>
            <person name="Matsuda M."/>
            <person name="Matzkin L."/>
            <person name="McAllister B."/>
            <person name="McBride C.S."/>
            <person name="McKernan B."/>
            <person name="McKernan K."/>
            <person name="Mendez-Lago M."/>
            <person name="Minx P."/>
            <person name="Mollenhauer M.U."/>
            <person name="Montooth K."/>
            <person name="Mount S.M."/>
            <person name="Mu X."/>
            <person name="Myers E."/>
            <person name="Negre B."/>
            <person name="Newfeld S."/>
            <person name="Nielsen R."/>
            <person name="Noor M.A."/>
            <person name="O'Grady P."/>
            <person name="Pachter L."/>
            <person name="Papaceit M."/>
            <person name="Parisi M.J."/>
            <person name="Parisi M."/>
            <person name="Parts L."/>
            <person name="Pedersen J.S."/>
            <person name="Pesole G."/>
            <person name="Phillippy A.M."/>
            <person name="Ponting C.P."/>
            <person name="Pop M."/>
            <person name="Porcelli D."/>
            <person name="Powell J.R."/>
            <person name="Prohaska S."/>
            <person name="Pruitt K."/>
            <person name="Puig M."/>
            <person name="Quesneville H."/>
            <person name="Ram K.R."/>
            <person name="Rand D."/>
            <person name="Rasmussen M.D."/>
            <person name="Reed L.K."/>
            <person name="Reenan R."/>
            <person name="Reily A."/>
            <person name="Remington K.A."/>
            <person name="Rieger T.T."/>
            <person name="Ritchie M.G."/>
            <person name="Robin C."/>
            <person name="Rogers Y.H."/>
            <person name="Rohde C."/>
            <person name="Rozas J."/>
            <person name="Rubenfield M.J."/>
            <person name="Ruiz A."/>
            <person name="Russo S."/>
            <person name="Salzberg S.L."/>
            <person name="Sanchez-Gracia A."/>
            <person name="Saranga D.J."/>
            <person name="Sato H."/>
            <person name="Schaeffer S.W."/>
            <person name="Schatz M.C."/>
            <person name="Schlenke T."/>
            <person name="Schwartz R."/>
            <person name="Segarra C."/>
            <person name="Singh R.S."/>
            <person name="Sirot L."/>
            <person name="Sirota M."/>
            <person name="Sisneros N.B."/>
            <person name="Smith C.D."/>
            <person name="Smith T.F."/>
            <person name="Spieth J."/>
            <person name="Stage D.E."/>
            <person name="Stark A."/>
            <person name="Stephan W."/>
            <person name="Strausberg R.L."/>
            <person name="Strempel S."/>
            <person name="Sturgill D."/>
            <person name="Sutton G."/>
            <person name="Sutton G.G."/>
            <person name="Tao W."/>
            <person name="Teichmann S."/>
            <person name="Tobari Y.N."/>
            <person name="Tomimura Y."/>
            <person name="Tsolas J.M."/>
            <person name="Valente V.L."/>
            <person name="Venter E."/>
            <person name="Venter J.C."/>
            <person name="Vicario S."/>
            <person name="Vieira F.G."/>
            <person name="Vilella A.J."/>
            <person name="Villasante A."/>
            <person name="Walenz B."/>
            <person name="Wang J."/>
            <person name="Wasserman M."/>
            <person name="Watts T."/>
            <person name="Wilson D."/>
            <person name="Wilson R.K."/>
            <person name="Wing R.A."/>
            <person name="Wolfner M.F."/>
            <person name="Wong A."/>
            <person name="Wong G.K."/>
            <person name="Wu C.I."/>
            <person name="Wu G."/>
            <person name="Yamamoto D."/>
            <person name="Yang H.P."/>
            <person name="Yang S.P."/>
            <person name="Yorke J.A."/>
            <person name="Yoshida K."/>
            <person name="Zdobnov E."/>
            <person name="Zhang P."/>
            <person name="Zhang Y."/>
            <person name="Zimin A.V."/>
            <person name="Baldwin J."/>
            <person name="Abdouelleil A."/>
            <person name="Abdulkadir J."/>
            <person name="Abebe A."/>
            <person name="Abera B."/>
            <person name="Abreu J."/>
            <person name="Acer S.C."/>
            <person name="Aftuck L."/>
            <person name="Alexander A."/>
            <person name="An P."/>
            <person name="Anderson E."/>
            <person name="Anderson S."/>
            <person name="Arachi H."/>
            <person name="Azer M."/>
            <person name="Bachantsang P."/>
            <person name="Barry A."/>
            <person name="Bayul T."/>
            <person name="Berlin A."/>
            <person name="Bessette D."/>
            <person name="Bloom T."/>
            <person name="Blye J."/>
            <person name="Boguslavskiy L."/>
            <person name="Bonnet C."/>
            <person name="Boukhgalter B."/>
            <person name="Bourzgui I."/>
            <person name="Brown A."/>
            <person name="Cahill P."/>
            <person name="Channer S."/>
            <person name="Cheshatsang Y."/>
            <person name="Chuda L."/>
            <person name="Citroen M."/>
            <person name="Collymore A."/>
            <person name="Cooke P."/>
            <person name="Costello M."/>
            <person name="D'Aco K."/>
            <person name="Daza R."/>
            <person name="De Haan G."/>
            <person name="DeGray S."/>
            <person name="DeMaso C."/>
            <person name="Dhargay N."/>
            <person name="Dooley K."/>
            <person name="Dooley E."/>
            <person name="Doricent M."/>
            <person name="Dorje P."/>
            <person name="Dorjee K."/>
            <person name="Dupes A."/>
            <person name="Elong R."/>
            <person name="Falk J."/>
            <person name="Farina A."/>
            <person name="Faro S."/>
            <person name="Ferguson D."/>
            <person name="Fisher S."/>
            <person name="Foley C.D."/>
            <person name="Franke A."/>
            <person name="Friedrich D."/>
            <person name="Gadbois L."/>
            <person name="Gearin G."/>
            <person name="Gearin C.R."/>
            <person name="Giannoukos G."/>
            <person name="Goode T."/>
            <person name="Graham J."/>
            <person name="Grandbois E."/>
            <person name="Grewal S."/>
            <person name="Gyaltsen K."/>
            <person name="Hafez N."/>
            <person name="Hagos B."/>
            <person name="Hall J."/>
            <person name="Henson C."/>
            <person name="Hollinger A."/>
            <person name="Honan T."/>
            <person name="Huard M.D."/>
            <person name="Hughes L."/>
            <person name="Hurhula B."/>
            <person name="Husby M.E."/>
            <person name="Kamat A."/>
            <person name="Kanga B."/>
            <person name="Kashin S."/>
            <person name="Khazanovich D."/>
            <person name="Kisner P."/>
            <person name="Lance K."/>
            <person name="Lara M."/>
            <person name="Lee W."/>
            <person name="Lennon N."/>
            <person name="Letendre F."/>
            <person name="LeVine R."/>
            <person name="Lipovsky A."/>
            <person name="Liu X."/>
            <person name="Liu J."/>
            <person name="Liu S."/>
            <person name="Lokyitsang T."/>
            <person name="Lokyitsang Y."/>
            <person name="Lubonja R."/>
            <person name="Lui A."/>
            <person name="MacDonald P."/>
            <person name="Magnisalis V."/>
            <person name="Maru K."/>
            <person name="Matthews C."/>
            <person name="McCusker W."/>
            <person name="McDonough S."/>
            <person name="Mehta T."/>
            <person name="Meldrim J."/>
            <person name="Meneus L."/>
            <person name="Mihai O."/>
            <person name="Mihalev A."/>
            <person name="Mihova T."/>
            <person name="Mittelman R."/>
            <person name="Mlenga V."/>
            <person name="Montmayeur A."/>
            <person name="Mulrain L."/>
            <person name="Navidi A."/>
            <person name="Naylor J."/>
            <person name="Negash T."/>
            <person name="Nguyen T."/>
            <person name="Nguyen N."/>
            <person name="Nicol R."/>
            <person name="Norbu C."/>
            <person name="Norbu N."/>
            <person name="Novod N."/>
            <person name="O'Neill B."/>
            <person name="Osman S."/>
            <person name="Markiewicz E."/>
            <person name="Oyono O.L."/>
            <person name="Patti C."/>
            <person name="Phunkhang P."/>
            <person name="Pierre F."/>
            <person name="Priest M."/>
            <person name="Raghuraman S."/>
            <person name="Rege F."/>
            <person name="Reyes R."/>
            <person name="Rise C."/>
            <person name="Rogov P."/>
            <person name="Ross K."/>
            <person name="Ryan E."/>
            <person name="Settipalli S."/>
            <person name="Shea T."/>
            <person name="Sherpa N."/>
            <person name="Shi L."/>
            <person name="Shih D."/>
            <person name="Sparrow T."/>
            <person name="Spaulding J."/>
            <person name="Stalker J."/>
            <person name="Stange-Thomann N."/>
            <person name="Stavropoulos S."/>
            <person name="Stone C."/>
            <person name="Strader C."/>
            <person name="Tesfaye S."/>
            <person name="Thomson T."/>
            <person name="Thoulutsang Y."/>
            <person name="Thoulutsang D."/>
            <person name="Topham K."/>
            <person name="Topping I."/>
            <person name="Tsamla T."/>
            <person name="Vassiliev H."/>
            <person name="Vo A."/>
            <person name="Wangchuk T."/>
            <person name="Wangdi T."/>
            <person name="Weiand M."/>
            <person name="Wilkinson J."/>
            <person name="Wilson A."/>
            <person name="Yadav S."/>
            <person name="Young G."/>
            <person name="Yu Q."/>
            <person name="Zembek L."/>
            <person name="Zhong D."/>
            <person name="Zimmer A."/>
            <person name="Zwirko Z."/>
            <person name="Jaffe D.B."/>
            <person name="Alvarez P."/>
            <person name="Brockman W."/>
            <person name="Butler J."/>
            <person name="Chin C."/>
            <person name="Gnerre S."/>
            <person name="Grabherr M."/>
            <person name="Kleber M."/>
            <person name="Mauceli E."/>
            <person name="MacCallum I."/>
        </authorList>
    </citation>
    <scope>NUCLEOTIDE SEQUENCE [LARGE SCALE GENOMIC DNA]</scope>
    <source>
        <strain evidence="21">Tucson 14024-0371.13</strain>
    </source>
</reference>
<dbReference type="InterPro" id="IPR047007">
    <property type="entry name" value="XRN1_D1_sf"/>
</dbReference>
<dbReference type="InterPro" id="IPR004859">
    <property type="entry name" value="Xrn1_N"/>
</dbReference>
<dbReference type="GO" id="GO:0000932">
    <property type="term" value="C:P-body"/>
    <property type="evidence" value="ECO:0007669"/>
    <property type="project" value="EnsemblMetazoa"/>
</dbReference>
<dbReference type="GO" id="GO:0006364">
    <property type="term" value="P:rRNA processing"/>
    <property type="evidence" value="ECO:0007669"/>
    <property type="project" value="UniProtKB-KW"/>
</dbReference>
<dbReference type="KEGG" id="dan:6503195"/>
<dbReference type="GO" id="GO:0043186">
    <property type="term" value="C:P granule"/>
    <property type="evidence" value="ECO:0007669"/>
    <property type="project" value="EnsemblMetazoa"/>
</dbReference>
<keyword evidence="9" id="KW-0804">Transcription</keyword>
<dbReference type="PANTHER" id="PTHR12341:SF7">
    <property type="entry name" value="5'-3' EXORIBONUCLEASE 1"/>
    <property type="match status" value="1"/>
</dbReference>
<feature type="compositionally biased region" description="Basic and acidic residues" evidence="13">
    <location>
        <begin position="1539"/>
        <end position="1555"/>
    </location>
</feature>
<evidence type="ECO:0000259" key="17">
    <source>
        <dbReference type="Pfam" id="PF18245"/>
    </source>
</evidence>
<keyword evidence="5 12" id="KW-0540">Nuclease</keyword>
<evidence type="ECO:0000256" key="8">
    <source>
        <dbReference type="ARBA" id="ARBA00023015"/>
    </source>
</evidence>
<dbReference type="FunFam" id="3.40.50.12390:FF:000004">
    <property type="entry name" value="5'-3' exoribonuclease 1"/>
    <property type="match status" value="1"/>
</dbReference>
<name>B3MPT4_DROAN</name>
<evidence type="ECO:0000256" key="7">
    <source>
        <dbReference type="ARBA" id="ARBA00022839"/>
    </source>
</evidence>
<accession>B3MPT4</accession>
<dbReference type="GO" id="GO:0010603">
    <property type="term" value="P:regulation of cytoplasmic mRNA processing body assembly"/>
    <property type="evidence" value="ECO:0007669"/>
    <property type="project" value="EnsemblMetazoa"/>
</dbReference>
<evidence type="ECO:0000256" key="5">
    <source>
        <dbReference type="ARBA" id="ARBA00022722"/>
    </source>
</evidence>
<dbReference type="Pfam" id="PF17846">
    <property type="entry name" value="XRN_M"/>
    <property type="match status" value="2"/>
</dbReference>
<dbReference type="Gene3D" id="2.30.30.750">
    <property type="match status" value="1"/>
</dbReference>
<evidence type="ECO:0000256" key="13">
    <source>
        <dbReference type="SAM" id="MobiDB-lite"/>
    </source>
</evidence>
<protein>
    <recommendedName>
        <fullName evidence="12">5'-3' exoribonuclease 1</fullName>
        <ecNumber evidence="12">3.1.13.-</ecNumber>
    </recommendedName>
</protein>
<dbReference type="Gene3D" id="3.40.50.12390">
    <property type="match status" value="2"/>
</dbReference>
<dbReference type="CDD" id="cd18673">
    <property type="entry name" value="PIN_XRN1-2-like"/>
    <property type="match status" value="1"/>
</dbReference>
<feature type="domain" description="5'-3' exoribonuclease 1 D1" evidence="18">
    <location>
        <begin position="638"/>
        <end position="761"/>
    </location>
</feature>
<dbReference type="InterPro" id="IPR047008">
    <property type="entry name" value="XRN1_SH3_sf"/>
</dbReference>
<dbReference type="Pfam" id="PF18245">
    <property type="entry name" value="XRN1_DBM"/>
    <property type="match status" value="1"/>
</dbReference>
<dbReference type="Proteomes" id="UP000007801">
    <property type="component" value="Unassembled WGS sequence"/>
</dbReference>
<dbReference type="InterPro" id="IPR040587">
    <property type="entry name" value="XRN1_DBM"/>
</dbReference>
<dbReference type="GO" id="GO:0035194">
    <property type="term" value="P:regulatory ncRNA-mediated post-transcriptional gene silencing"/>
    <property type="evidence" value="ECO:0007669"/>
    <property type="project" value="EnsemblMetazoa"/>
</dbReference>
<feature type="domain" description="5'-3' exoribonuclease 1 SH3-like" evidence="16">
    <location>
        <begin position="1059"/>
        <end position="1137"/>
    </location>
</feature>
<evidence type="ECO:0000313" key="21">
    <source>
        <dbReference type="Proteomes" id="UP000007801"/>
    </source>
</evidence>
<organism evidence="20 21">
    <name type="scientific">Drosophila ananassae</name>
    <name type="common">Fruit fly</name>
    <dbReference type="NCBI Taxonomy" id="7217"/>
    <lineage>
        <taxon>Eukaryota</taxon>
        <taxon>Metazoa</taxon>
        <taxon>Ecdysozoa</taxon>
        <taxon>Arthropoda</taxon>
        <taxon>Hexapoda</taxon>
        <taxon>Insecta</taxon>
        <taxon>Pterygota</taxon>
        <taxon>Neoptera</taxon>
        <taxon>Endopterygota</taxon>
        <taxon>Diptera</taxon>
        <taxon>Brachycera</taxon>
        <taxon>Muscomorpha</taxon>
        <taxon>Ephydroidea</taxon>
        <taxon>Drosophilidae</taxon>
        <taxon>Drosophila</taxon>
        <taxon>Sophophora</taxon>
    </lineage>
</organism>
<dbReference type="GO" id="GO:0005634">
    <property type="term" value="C:nucleus"/>
    <property type="evidence" value="ECO:0007669"/>
    <property type="project" value="UniProtKB-SubCell"/>
</dbReference>
<dbReference type="GO" id="GO:0070481">
    <property type="term" value="P:nuclear-transcribed mRNA catabolic process, non-stop decay"/>
    <property type="evidence" value="ECO:0007669"/>
    <property type="project" value="EnsemblMetazoa"/>
</dbReference>
<dbReference type="GO" id="GO:0003723">
    <property type="term" value="F:RNA binding"/>
    <property type="evidence" value="ECO:0007669"/>
    <property type="project" value="UniProtKB-KW"/>
</dbReference>
<feature type="region of interest" description="Disordered" evidence="13">
    <location>
        <begin position="1202"/>
        <end position="1293"/>
    </location>
</feature>
<dbReference type="OrthoDB" id="372487at2759"/>
<keyword evidence="12" id="KW-0694">RNA-binding</keyword>
<dbReference type="GO" id="GO:0016075">
    <property type="term" value="P:rRNA catabolic process"/>
    <property type="evidence" value="ECO:0007669"/>
    <property type="project" value="TreeGrafter"/>
</dbReference>
<dbReference type="InterPro" id="IPR041106">
    <property type="entry name" value="XRN1_D2_D3"/>
</dbReference>
<dbReference type="InterPro" id="IPR041412">
    <property type="entry name" value="Xrn1_helical"/>
</dbReference>
<evidence type="ECO:0000256" key="2">
    <source>
        <dbReference type="ARBA" id="ARBA00022472"/>
    </source>
</evidence>
<feature type="domain" description="Exoribonuclease Xrn1 D2/D3" evidence="19">
    <location>
        <begin position="807"/>
        <end position="1029"/>
    </location>
</feature>
<evidence type="ECO:0000259" key="19">
    <source>
        <dbReference type="Pfam" id="PF18334"/>
    </source>
</evidence>
<feature type="domain" description="Xrn1 helical" evidence="15">
    <location>
        <begin position="269"/>
        <end position="358"/>
    </location>
</feature>
<dbReference type="GO" id="GO:0043025">
    <property type="term" value="C:neuronal cell body"/>
    <property type="evidence" value="ECO:0007669"/>
    <property type="project" value="EnsemblMetazoa"/>
</dbReference>
<dbReference type="SMR" id="B3MPT4"/>
<feature type="compositionally biased region" description="Polar residues" evidence="13">
    <location>
        <begin position="1227"/>
        <end position="1242"/>
    </location>
</feature>